<dbReference type="AlphaFoldDB" id="A0A1S0UF44"/>
<proteinExistence type="predicted"/>
<evidence type="ECO:0000256" key="1">
    <source>
        <dbReference type="SAM" id="Phobius"/>
    </source>
</evidence>
<keyword evidence="1" id="KW-0472">Membrane</keyword>
<dbReference type="OMA" id="IANTHFM"/>
<sequence>MTWFIVGEAIIGIHPLSSALINLFLLRPYRRALKKMWIKKEPKSVQFDSITIANTHFMDGDCFL</sequence>
<gene>
    <name evidence="2" type="ORF">LOAG_18451</name>
</gene>
<reference evidence="2" key="1">
    <citation type="submission" date="2012-04" db="EMBL/GenBank/DDBJ databases">
        <title>The Genome Sequence of Loa loa.</title>
        <authorList>
            <consortium name="The Broad Institute Genome Sequencing Platform"/>
            <consortium name="Broad Institute Genome Sequencing Center for Infectious Disease"/>
            <person name="Nutman T.B."/>
            <person name="Fink D.L."/>
            <person name="Russ C."/>
            <person name="Young S."/>
            <person name="Zeng Q."/>
            <person name="Gargeya S."/>
            <person name="Alvarado L."/>
            <person name="Berlin A."/>
            <person name="Chapman S.B."/>
            <person name="Chen Z."/>
            <person name="Freedman E."/>
            <person name="Gellesch M."/>
            <person name="Goldberg J."/>
            <person name="Griggs A."/>
            <person name="Gujja S."/>
            <person name="Heilman E.R."/>
            <person name="Heiman D."/>
            <person name="Howarth C."/>
            <person name="Mehta T."/>
            <person name="Neiman D."/>
            <person name="Pearson M."/>
            <person name="Roberts A."/>
            <person name="Saif S."/>
            <person name="Shea T."/>
            <person name="Shenoy N."/>
            <person name="Sisk P."/>
            <person name="Stolte C."/>
            <person name="Sykes S."/>
            <person name="White J."/>
            <person name="Yandava C."/>
            <person name="Haas B."/>
            <person name="Henn M.R."/>
            <person name="Nusbaum C."/>
            <person name="Birren B."/>
        </authorList>
    </citation>
    <scope>NUCLEOTIDE SEQUENCE [LARGE SCALE GENOMIC DNA]</scope>
</reference>
<dbReference type="CTD" id="31251934"/>
<dbReference type="OrthoDB" id="5800268at2759"/>
<dbReference type="InParanoid" id="A0A1S0UF44"/>
<dbReference type="KEGG" id="loa:LOAG_18451"/>
<dbReference type="EMBL" id="JH712383">
    <property type="protein sequence ID" value="EJD74195.1"/>
    <property type="molecule type" value="Genomic_DNA"/>
</dbReference>
<protein>
    <submittedName>
        <fullName evidence="2">Uncharacterized protein</fullName>
    </submittedName>
</protein>
<dbReference type="GeneID" id="31251934"/>
<organism evidence="2">
    <name type="scientific">Loa loa</name>
    <name type="common">Eye worm</name>
    <name type="synonym">Filaria loa</name>
    <dbReference type="NCBI Taxonomy" id="7209"/>
    <lineage>
        <taxon>Eukaryota</taxon>
        <taxon>Metazoa</taxon>
        <taxon>Ecdysozoa</taxon>
        <taxon>Nematoda</taxon>
        <taxon>Chromadorea</taxon>
        <taxon>Rhabditida</taxon>
        <taxon>Spirurina</taxon>
        <taxon>Spiruromorpha</taxon>
        <taxon>Filarioidea</taxon>
        <taxon>Onchocercidae</taxon>
        <taxon>Loa</taxon>
    </lineage>
</organism>
<evidence type="ECO:0000313" key="2">
    <source>
        <dbReference type="EMBL" id="EJD74195.1"/>
    </source>
</evidence>
<dbReference type="RefSeq" id="XP_020305130.1">
    <property type="nucleotide sequence ID" value="XM_020451111.1"/>
</dbReference>
<accession>A0A1S0UF44</accession>
<feature type="transmembrane region" description="Helical" evidence="1">
    <location>
        <begin position="6"/>
        <end position="26"/>
    </location>
</feature>
<keyword evidence="1" id="KW-1133">Transmembrane helix</keyword>
<name>A0A1S0UF44_LOALO</name>
<keyword evidence="1" id="KW-0812">Transmembrane</keyword>